<evidence type="ECO:0000313" key="3">
    <source>
        <dbReference type="Proteomes" id="UP000294947"/>
    </source>
</evidence>
<keyword evidence="3" id="KW-1185">Reference proteome</keyword>
<proteinExistence type="predicted"/>
<dbReference type="OrthoDB" id="3694254at2"/>
<evidence type="ECO:0008006" key="4">
    <source>
        <dbReference type="Google" id="ProtNLM"/>
    </source>
</evidence>
<evidence type="ECO:0000256" key="1">
    <source>
        <dbReference type="SAM" id="MobiDB-lite"/>
    </source>
</evidence>
<accession>A0A4R4Z8Z1</accession>
<evidence type="ECO:0000313" key="2">
    <source>
        <dbReference type="EMBL" id="TDD53694.1"/>
    </source>
</evidence>
<organism evidence="2 3">
    <name type="scientific">Saccharopolyspora elongata</name>
    <dbReference type="NCBI Taxonomy" id="2530387"/>
    <lineage>
        <taxon>Bacteria</taxon>
        <taxon>Bacillati</taxon>
        <taxon>Actinomycetota</taxon>
        <taxon>Actinomycetes</taxon>
        <taxon>Pseudonocardiales</taxon>
        <taxon>Pseudonocardiaceae</taxon>
        <taxon>Saccharopolyspora</taxon>
    </lineage>
</organism>
<dbReference type="Proteomes" id="UP000294947">
    <property type="component" value="Unassembled WGS sequence"/>
</dbReference>
<protein>
    <recommendedName>
        <fullName evidence="4">Excreted virulence factor EspC (Type VII ESX diderm)</fullName>
    </recommendedName>
</protein>
<dbReference type="AlphaFoldDB" id="A0A4R4Z8Z1"/>
<dbReference type="RefSeq" id="WP_132483270.1">
    <property type="nucleotide sequence ID" value="NZ_SMKW01000008.1"/>
</dbReference>
<dbReference type="EMBL" id="SMKW01000008">
    <property type="protein sequence ID" value="TDD53694.1"/>
    <property type="molecule type" value="Genomic_DNA"/>
</dbReference>
<sequence>MTSADASGFAAAKEGLKAISGRTQWINQQVGAGKLSLDPDVADKAAKRCEEEIRELARLMRGADRMTRLSGLGNYPDGQQLTQRFIDKAADPGSGAVELVRQLQDELQKQADAFRAAAKDYRATDEQISDDLQRGIQ</sequence>
<comment type="caution">
    <text evidence="2">The sequence shown here is derived from an EMBL/GenBank/DDBJ whole genome shotgun (WGS) entry which is preliminary data.</text>
</comment>
<gene>
    <name evidence="2" type="ORF">E1288_09275</name>
</gene>
<reference evidence="2 3" key="1">
    <citation type="submission" date="2019-03" db="EMBL/GenBank/DDBJ databases">
        <title>Draft genome sequences of novel Actinobacteria.</title>
        <authorList>
            <person name="Sahin N."/>
            <person name="Ay H."/>
            <person name="Saygin H."/>
        </authorList>
    </citation>
    <scope>NUCLEOTIDE SEQUENCE [LARGE SCALE GENOMIC DNA]</scope>
    <source>
        <strain evidence="2 3">7K502</strain>
    </source>
</reference>
<feature type="region of interest" description="Disordered" evidence="1">
    <location>
        <begin position="116"/>
        <end position="137"/>
    </location>
</feature>
<name>A0A4R4Z8Z1_9PSEU</name>